<gene>
    <name evidence="2" type="ORF">GCM10009114_27740</name>
</gene>
<evidence type="ECO:0000256" key="1">
    <source>
        <dbReference type="SAM" id="SignalP"/>
    </source>
</evidence>
<protein>
    <recommendedName>
        <fullName evidence="4">DUF3718 domain-containing protein</fullName>
    </recommendedName>
</protein>
<keyword evidence="3" id="KW-1185">Reference proteome</keyword>
<dbReference type="RefSeq" id="WP_343860961.1">
    <property type="nucleotide sequence ID" value="NZ_BAAAFD010000008.1"/>
</dbReference>
<reference evidence="3" key="1">
    <citation type="journal article" date="2019" name="Int. J. Syst. Evol. Microbiol.">
        <title>The Global Catalogue of Microorganisms (GCM) 10K type strain sequencing project: providing services to taxonomists for standard genome sequencing and annotation.</title>
        <authorList>
            <consortium name="The Broad Institute Genomics Platform"/>
            <consortium name="The Broad Institute Genome Sequencing Center for Infectious Disease"/>
            <person name="Wu L."/>
            <person name="Ma J."/>
        </authorList>
    </citation>
    <scope>NUCLEOTIDE SEQUENCE [LARGE SCALE GENOMIC DNA]</scope>
    <source>
        <strain evidence="3">JCM 15896</strain>
    </source>
</reference>
<organism evidence="2 3">
    <name type="scientific">Aliiglaciecola litoralis</name>
    <dbReference type="NCBI Taxonomy" id="582857"/>
    <lineage>
        <taxon>Bacteria</taxon>
        <taxon>Pseudomonadati</taxon>
        <taxon>Pseudomonadota</taxon>
        <taxon>Gammaproteobacteria</taxon>
        <taxon>Alteromonadales</taxon>
        <taxon>Alteromonadaceae</taxon>
        <taxon>Aliiglaciecola</taxon>
    </lineage>
</organism>
<name>A0ABP3WYG3_9ALTE</name>
<feature type="signal peptide" evidence="1">
    <location>
        <begin position="1"/>
        <end position="20"/>
    </location>
</feature>
<comment type="caution">
    <text evidence="2">The sequence shown here is derived from an EMBL/GenBank/DDBJ whole genome shotgun (WGS) entry which is preliminary data.</text>
</comment>
<dbReference type="Proteomes" id="UP001500359">
    <property type="component" value="Unassembled WGS sequence"/>
</dbReference>
<evidence type="ECO:0000313" key="2">
    <source>
        <dbReference type="EMBL" id="GAA0858369.1"/>
    </source>
</evidence>
<evidence type="ECO:0008006" key="4">
    <source>
        <dbReference type="Google" id="ProtNLM"/>
    </source>
</evidence>
<evidence type="ECO:0000313" key="3">
    <source>
        <dbReference type="Proteomes" id="UP001500359"/>
    </source>
</evidence>
<accession>A0ABP3WYG3</accession>
<dbReference type="EMBL" id="BAAAFD010000008">
    <property type="protein sequence ID" value="GAA0858369.1"/>
    <property type="molecule type" value="Genomic_DNA"/>
</dbReference>
<proteinExistence type="predicted"/>
<sequence length="132" mass="14866">MKKFTSLSVILLCTSISTYAAEYEFIAGDSSIETKTCIAAVTNDTEAMISNLKMLGRRGTSLSYRSFVNSFWCNDQYIGNFAKTYHAENSLAYLDKYTNKWNKKRQSNITIKDLASKPTSEEDTIVVLVSSR</sequence>
<keyword evidence="1" id="KW-0732">Signal</keyword>
<feature type="chain" id="PRO_5046452986" description="DUF3718 domain-containing protein" evidence="1">
    <location>
        <begin position="21"/>
        <end position="132"/>
    </location>
</feature>